<dbReference type="Proteomes" id="UP000442707">
    <property type="component" value="Unassembled WGS sequence"/>
</dbReference>
<evidence type="ECO:0000313" key="3">
    <source>
        <dbReference type="Proteomes" id="UP000442707"/>
    </source>
</evidence>
<proteinExistence type="predicted"/>
<keyword evidence="3" id="KW-1185">Reference proteome</keyword>
<evidence type="ECO:0000256" key="1">
    <source>
        <dbReference type="SAM" id="MobiDB-lite"/>
    </source>
</evidence>
<reference evidence="2 3" key="1">
    <citation type="submission" date="2019-09" db="EMBL/GenBank/DDBJ databases">
        <title>Screening of Novel Bioactive Compounds from Soil-Associated.</title>
        <authorList>
            <person name="Zhao S."/>
        </authorList>
    </citation>
    <scope>NUCLEOTIDE SEQUENCE [LARGE SCALE GENOMIC DNA]</scope>
    <source>
        <strain evidence="2 3">HIT-DPA4</strain>
    </source>
</reference>
<sequence>MLSASSKSVVEFIGKYLIGRTLTSEPISTHTDAGRVETTYADQTFFSNFVQRTSGFDFDLTVITRGRRFGPDADGTLDAVRVYRYEMTERVSTGQLLGFARYISSTNTQYDPLAGSCFLVQMRVDGGALLVTERQIGYGDFPTPGGGRKPKALDCRYRYSLDDRGVVSVEFDQESYDVDAESFERQPSDDEFPTQVSRELFDQEGAPVTD</sequence>
<name>A0A6H9UZQ6_9ACTN</name>
<feature type="region of interest" description="Disordered" evidence="1">
    <location>
        <begin position="178"/>
        <end position="210"/>
    </location>
</feature>
<gene>
    <name evidence="2" type="ORF">F7R91_19080</name>
</gene>
<dbReference type="RefSeq" id="WP_150950263.1">
    <property type="nucleotide sequence ID" value="NZ_VZRB01000012.1"/>
</dbReference>
<organism evidence="2 3">
    <name type="scientific">Streptomyces luteolifulvus</name>
    <dbReference type="NCBI Taxonomy" id="2615112"/>
    <lineage>
        <taxon>Bacteria</taxon>
        <taxon>Bacillati</taxon>
        <taxon>Actinomycetota</taxon>
        <taxon>Actinomycetes</taxon>
        <taxon>Kitasatosporales</taxon>
        <taxon>Streptomycetaceae</taxon>
        <taxon>Streptomyces</taxon>
    </lineage>
</organism>
<protein>
    <submittedName>
        <fullName evidence="2">Uncharacterized protein</fullName>
    </submittedName>
</protein>
<evidence type="ECO:0000313" key="2">
    <source>
        <dbReference type="EMBL" id="KAB1145283.1"/>
    </source>
</evidence>
<accession>A0A6H9UZQ6</accession>
<dbReference type="AlphaFoldDB" id="A0A6H9UZQ6"/>
<dbReference type="EMBL" id="VZRB01000012">
    <property type="protein sequence ID" value="KAB1145283.1"/>
    <property type="molecule type" value="Genomic_DNA"/>
</dbReference>
<comment type="caution">
    <text evidence="2">The sequence shown here is derived from an EMBL/GenBank/DDBJ whole genome shotgun (WGS) entry which is preliminary data.</text>
</comment>